<dbReference type="InterPro" id="IPR003672">
    <property type="entry name" value="CobN/Mg_chltase"/>
</dbReference>
<dbReference type="EMBL" id="JALBUU010000125">
    <property type="protein sequence ID" value="MCI0757059.1"/>
    <property type="molecule type" value="Genomic_DNA"/>
</dbReference>
<name>A0ABS9WEJ3_9PROT</name>
<sequence length="1104" mass="117566">MHLLRQETRTLDEMEQAEDLGHAPADLVLLSFTDSDLGAAAAAWQSLPEPRPTLRLASLARLRHPMSVDLYAEDVLSRARCIVIRLLGGLDYWRYGAEEVSALCRRQGIPLAILPGDGRQDARLAALSTVPDAVRVRLDACLHEGGVENHRAALRLAAHCAGLAPDDAAPPLRRPACGEHPLGQEEDAPQAVIAFYRSHLMAGDIAPLEALAAALRRGGLQVRGLYAASLKDAECAGFVAARLAEWRPVVVLNATAFSARQGTASPLDAAGSPVLQLLLSGAPRDAWAASTRGLGQSDLAMQLVLPELDGRLATTAIGFKQEAPPIPGLDHARTLLAPDAEGIALAADRALGWARLAGTPRAGRRVAVLLSDYPAVGGQAGHAVGLDSFASLSALLRDLGDAGYGTETPEAAGLARALTTGAATPFLSLRDYGALFATLPAVLREAVTAAWGAPEQDPSLRNGAFALRHRRLGHVTVAVQPERGSRLDRREGYHDPDTPPRHGYLAFHLWLRREHHALVHLGTHGTLEWLPGKAAAPSAACAPAALLRGMPVIYPFIVNNPGEAAYAKRRLGAVTLGHLTPPLRAAGSHGAAAELERLIDEYAAADGLDRRRGAILRREILDRADTAGLLAEGNIPRDLPEEDALARLDAWLCDVKEMQIRDGLHVFGRAPSPERRDALLAALPAGTDPARLDASPAAERKALLAALDGRFVQPGPAGAPTRGRADVLPTGRNLFSIDPRGVPSRSALVLAEKAATELLRRHRQDHGDWPRALVIDLWGSTTLRTGGEDLALALVLMGAKPLWGAASARVTGVEILPLALLDRPRIDVTLRISGLFRDAFPAQIALFDEAVRVLAARQDEDNGWNPLADAARGLEGEALRRATLRIFGAAPGQYGTGLEERIARGTWEHRNELGEAYLDASAAAYGRGRDGTPERAALAARLAATDAILHGQDHAEADLLDSPDFAAHQGGLGAAAAALGAAPALYHADTSRPDAPRIRALEEEIARVVRGRAANPAWIAGMMRHGQQGALHIARGLEGLHAFAATVPARFDRQFDLLFEATLGDPAVEAFLSEHNPAALDAMRARFVEARDRGLWRPRRNSVP</sequence>
<reference evidence="2 3" key="1">
    <citation type="submission" date="2022-03" db="EMBL/GenBank/DDBJ databases">
        <title>Complete genome analysis of Roseomonas KG 17.1 : a prolific producer of plant growth promoters.</title>
        <authorList>
            <person name="Saadouli I."/>
            <person name="Najjari A."/>
            <person name="Mosbah A."/>
            <person name="Ouzari H.I."/>
        </authorList>
    </citation>
    <scope>NUCLEOTIDE SEQUENCE [LARGE SCALE GENOMIC DNA]</scope>
    <source>
        <strain evidence="2 3">KG17-1</strain>
    </source>
</reference>
<gene>
    <name evidence="2" type="primary">cobN</name>
    <name evidence="2" type="ORF">MON41_25840</name>
</gene>
<keyword evidence="2" id="KW-0436">Ligase</keyword>
<keyword evidence="3" id="KW-1185">Reference proteome</keyword>
<comment type="caution">
    <text evidence="2">The sequence shown here is derived from an EMBL/GenBank/DDBJ whole genome shotgun (WGS) entry which is preliminary data.</text>
</comment>
<dbReference type="Proteomes" id="UP001201985">
    <property type="component" value="Unassembled WGS sequence"/>
</dbReference>
<evidence type="ECO:0000313" key="2">
    <source>
        <dbReference type="EMBL" id="MCI0757059.1"/>
    </source>
</evidence>
<evidence type="ECO:0000259" key="1">
    <source>
        <dbReference type="Pfam" id="PF02514"/>
    </source>
</evidence>
<dbReference type="NCBIfam" id="NF008973">
    <property type="entry name" value="PRK12321.1"/>
    <property type="match status" value="1"/>
</dbReference>
<feature type="domain" description="CobN/magnesium chelatase" evidence="1">
    <location>
        <begin position="142"/>
        <end position="683"/>
    </location>
</feature>
<dbReference type="EC" id="6.6.1.2" evidence="2"/>
<proteinExistence type="predicted"/>
<feature type="domain" description="CobN/magnesium chelatase" evidence="1">
    <location>
        <begin position="691"/>
        <end position="1101"/>
    </location>
</feature>
<protein>
    <submittedName>
        <fullName evidence="2">Cobaltochelatase subunit CobN</fullName>
        <ecNumber evidence="2">6.6.1.2</ecNumber>
    </submittedName>
</protein>
<dbReference type="Pfam" id="PF02514">
    <property type="entry name" value="CobN-Mg_chel"/>
    <property type="match status" value="2"/>
</dbReference>
<accession>A0ABS9WEJ3</accession>
<evidence type="ECO:0000313" key="3">
    <source>
        <dbReference type="Proteomes" id="UP001201985"/>
    </source>
</evidence>
<organism evidence="2 3">
    <name type="scientific">Teichococcus vastitatis</name>
    <dbReference type="NCBI Taxonomy" id="2307076"/>
    <lineage>
        <taxon>Bacteria</taxon>
        <taxon>Pseudomonadati</taxon>
        <taxon>Pseudomonadota</taxon>
        <taxon>Alphaproteobacteria</taxon>
        <taxon>Acetobacterales</taxon>
        <taxon>Roseomonadaceae</taxon>
        <taxon>Roseomonas</taxon>
    </lineage>
</organism>
<dbReference type="RefSeq" id="WP_241794059.1">
    <property type="nucleotide sequence ID" value="NZ_JALBUU010000125.1"/>
</dbReference>
<dbReference type="PANTHER" id="PTHR44119">
    <property type="entry name" value="MAGNESIUM-CHELATASE SUBUNIT CHLH, CHLOROPLASTIC"/>
    <property type="match status" value="1"/>
</dbReference>
<dbReference type="GO" id="GO:0051116">
    <property type="term" value="F:cobaltochelatase activity"/>
    <property type="evidence" value="ECO:0007669"/>
    <property type="project" value="UniProtKB-EC"/>
</dbReference>
<dbReference type="CDD" id="cd10150">
    <property type="entry name" value="CobN_like"/>
    <property type="match status" value="1"/>
</dbReference>
<dbReference type="PANTHER" id="PTHR44119:SF4">
    <property type="entry name" value="AEROBIC COBALTOCHELATASE SUBUNIT COBN"/>
    <property type="match status" value="1"/>
</dbReference>